<dbReference type="EMBL" id="BGPR01007766">
    <property type="protein sequence ID" value="GBN29381.1"/>
    <property type="molecule type" value="Genomic_DNA"/>
</dbReference>
<evidence type="ECO:0008006" key="4">
    <source>
        <dbReference type="Google" id="ProtNLM"/>
    </source>
</evidence>
<protein>
    <recommendedName>
        <fullName evidence="4">IGFBP N-terminal domain-containing protein</fullName>
    </recommendedName>
</protein>
<reference evidence="2 3" key="1">
    <citation type="journal article" date="2019" name="Sci. Rep.">
        <title>Orb-weaving spider Araneus ventricosus genome elucidates the spidroin gene catalogue.</title>
        <authorList>
            <person name="Kono N."/>
            <person name="Nakamura H."/>
            <person name="Ohtoshi R."/>
            <person name="Moran D.A.P."/>
            <person name="Shinohara A."/>
            <person name="Yoshida Y."/>
            <person name="Fujiwara M."/>
            <person name="Mori M."/>
            <person name="Tomita M."/>
            <person name="Arakawa K."/>
        </authorList>
    </citation>
    <scope>NUCLEOTIDE SEQUENCE [LARGE SCALE GENOMIC DNA]</scope>
</reference>
<organism evidence="2 3">
    <name type="scientific">Araneus ventricosus</name>
    <name type="common">Orbweaver spider</name>
    <name type="synonym">Epeira ventricosa</name>
    <dbReference type="NCBI Taxonomy" id="182803"/>
    <lineage>
        <taxon>Eukaryota</taxon>
        <taxon>Metazoa</taxon>
        <taxon>Ecdysozoa</taxon>
        <taxon>Arthropoda</taxon>
        <taxon>Chelicerata</taxon>
        <taxon>Arachnida</taxon>
        <taxon>Araneae</taxon>
        <taxon>Araneomorphae</taxon>
        <taxon>Entelegynae</taxon>
        <taxon>Araneoidea</taxon>
        <taxon>Araneidae</taxon>
        <taxon>Araneus</taxon>
    </lineage>
</organism>
<evidence type="ECO:0000313" key="2">
    <source>
        <dbReference type="EMBL" id="GBN29381.1"/>
    </source>
</evidence>
<name>A0A4Y2MQE8_ARAVE</name>
<feature type="chain" id="PRO_5021308347" description="IGFBP N-terminal domain-containing protein" evidence="1">
    <location>
        <begin position="19"/>
        <end position="89"/>
    </location>
</feature>
<accession>A0A4Y2MQE8</accession>
<feature type="signal peptide" evidence="1">
    <location>
        <begin position="1"/>
        <end position="18"/>
    </location>
</feature>
<evidence type="ECO:0000313" key="3">
    <source>
        <dbReference type="Proteomes" id="UP000499080"/>
    </source>
</evidence>
<keyword evidence="3" id="KW-1185">Reference proteome</keyword>
<keyword evidence="1" id="KW-0732">Signal</keyword>
<dbReference type="Gene3D" id="2.10.80.10">
    <property type="entry name" value="Lipase, subunit A"/>
    <property type="match status" value="1"/>
</dbReference>
<proteinExistence type="predicted"/>
<dbReference type="OrthoDB" id="6407829at2759"/>
<sequence length="89" mass="9411">MNKFVVFILLCMLITINGQLTNLCPPCPDVAGQKRYCVRTRVINVQVCVAGSAKGGRCSSTPNANGVYDGLPPCQAGLTCSATMNGRCE</sequence>
<evidence type="ECO:0000256" key="1">
    <source>
        <dbReference type="SAM" id="SignalP"/>
    </source>
</evidence>
<dbReference type="AlphaFoldDB" id="A0A4Y2MQE8"/>
<gene>
    <name evidence="2" type="ORF">AVEN_78156_1</name>
</gene>
<dbReference type="Proteomes" id="UP000499080">
    <property type="component" value="Unassembled WGS sequence"/>
</dbReference>
<comment type="caution">
    <text evidence="2">The sequence shown here is derived from an EMBL/GenBank/DDBJ whole genome shotgun (WGS) entry which is preliminary data.</text>
</comment>